<evidence type="ECO:0000256" key="5">
    <source>
        <dbReference type="ARBA" id="ARBA00022840"/>
    </source>
</evidence>
<dbReference type="GO" id="GO:0002161">
    <property type="term" value="F:aminoacyl-tRNA deacylase activity"/>
    <property type="evidence" value="ECO:0007669"/>
    <property type="project" value="InterPro"/>
</dbReference>
<dbReference type="GO" id="GO:0004823">
    <property type="term" value="F:leucine-tRNA ligase activity"/>
    <property type="evidence" value="ECO:0007669"/>
    <property type="project" value="UniProtKB-UniRule"/>
</dbReference>
<dbReference type="PRINTS" id="PR00985">
    <property type="entry name" value="TRNASYNTHLEU"/>
</dbReference>
<dbReference type="Pfam" id="PF13603">
    <property type="entry name" value="tRNA-synt_1_2"/>
    <property type="match status" value="1"/>
</dbReference>
<dbReference type="GO" id="GO:0005829">
    <property type="term" value="C:cytosol"/>
    <property type="evidence" value="ECO:0007669"/>
    <property type="project" value="TreeGrafter"/>
</dbReference>
<dbReference type="CDD" id="cd07958">
    <property type="entry name" value="Anticodon_Ia_Leu_BEm"/>
    <property type="match status" value="1"/>
</dbReference>
<keyword evidence="4 9" id="KW-0547">Nucleotide-binding</keyword>
<dbReference type="InterPro" id="IPR002302">
    <property type="entry name" value="Leu-tRNA-ligase"/>
</dbReference>
<dbReference type="Gene3D" id="3.10.20.590">
    <property type="match status" value="1"/>
</dbReference>
<dbReference type="CDD" id="cd00812">
    <property type="entry name" value="LeuRS_core"/>
    <property type="match status" value="1"/>
</dbReference>
<evidence type="ECO:0000256" key="2">
    <source>
        <dbReference type="ARBA" id="ARBA00022490"/>
    </source>
</evidence>
<dbReference type="NCBIfam" id="TIGR00396">
    <property type="entry name" value="leuS_bact"/>
    <property type="match status" value="1"/>
</dbReference>
<dbReference type="InterPro" id="IPR009008">
    <property type="entry name" value="Val/Leu/Ile-tRNA-synth_edit"/>
</dbReference>
<evidence type="ECO:0000256" key="7">
    <source>
        <dbReference type="ARBA" id="ARBA00023146"/>
    </source>
</evidence>
<dbReference type="FunFam" id="1.10.730.10:FF:000011">
    <property type="entry name" value="Leucine--tRNA ligase chloroplastic/mitochondrial"/>
    <property type="match status" value="1"/>
</dbReference>
<comment type="subcellular location">
    <subcellularLocation>
        <location evidence="9">Cytoplasm</location>
    </subcellularLocation>
</comment>
<dbReference type="Proteomes" id="UP000183508">
    <property type="component" value="Unassembled WGS sequence"/>
</dbReference>
<evidence type="ECO:0000256" key="6">
    <source>
        <dbReference type="ARBA" id="ARBA00022917"/>
    </source>
</evidence>
<evidence type="ECO:0000259" key="12">
    <source>
        <dbReference type="Pfam" id="PF00133"/>
    </source>
</evidence>
<dbReference type="HAMAP" id="MF_00049_B">
    <property type="entry name" value="Leu_tRNA_synth_B"/>
    <property type="match status" value="1"/>
</dbReference>
<dbReference type="PANTHER" id="PTHR43740">
    <property type="entry name" value="LEUCYL-TRNA SYNTHETASE"/>
    <property type="match status" value="1"/>
</dbReference>
<gene>
    <name evidence="9" type="primary">leuS</name>
    <name evidence="16" type="ORF">SAMN05421543_11343</name>
</gene>
<evidence type="ECO:0000256" key="10">
    <source>
        <dbReference type="RuleBase" id="RU363039"/>
    </source>
</evidence>
<feature type="domain" description="Leucyl-tRNA synthetase editing" evidence="15">
    <location>
        <begin position="270"/>
        <end position="463"/>
    </location>
</feature>
<dbReference type="SUPFAM" id="SSF47323">
    <property type="entry name" value="Anticodon-binding domain of a subclass of class I aminoacyl-tRNA synthetases"/>
    <property type="match status" value="1"/>
</dbReference>
<keyword evidence="2 9" id="KW-0963">Cytoplasm</keyword>
<keyword evidence="3 9" id="KW-0436">Ligase</keyword>
<proteinExistence type="inferred from homology"/>
<dbReference type="InterPro" id="IPR009080">
    <property type="entry name" value="tRNAsynth_Ia_anticodon-bd"/>
</dbReference>
<dbReference type="InterPro" id="IPR014729">
    <property type="entry name" value="Rossmann-like_a/b/a_fold"/>
</dbReference>
<dbReference type="InterPro" id="IPR015413">
    <property type="entry name" value="Methionyl/Leucyl_tRNA_Synth"/>
</dbReference>
<keyword evidence="5 9" id="KW-0067">ATP-binding</keyword>
<accession>A0A1I7K232</accession>
<evidence type="ECO:0000256" key="1">
    <source>
        <dbReference type="ARBA" id="ARBA00005594"/>
    </source>
</evidence>
<feature type="region of interest" description="Disordered" evidence="11">
    <location>
        <begin position="416"/>
        <end position="436"/>
    </location>
</feature>
<evidence type="ECO:0000259" key="15">
    <source>
        <dbReference type="Pfam" id="PF13603"/>
    </source>
</evidence>
<evidence type="ECO:0000259" key="14">
    <source>
        <dbReference type="Pfam" id="PF09334"/>
    </source>
</evidence>
<protein>
    <recommendedName>
        <fullName evidence="9">Leucine--tRNA ligase</fullName>
        <ecNumber evidence="9">6.1.1.4</ecNumber>
    </recommendedName>
    <alternativeName>
        <fullName evidence="9">Leucyl-tRNA synthetase</fullName>
        <shortName evidence="9">LeuRS</shortName>
    </alternativeName>
</protein>
<sequence length="868" mass="98085">MVPRDAPLVLTWTGGVWILPEEMEAGTLTTRQQVTTHNHLDEAAGAGRAQPEYRPHELERKWRRRWEETRAHKVDENSPRPKYYCLDMFPYPSGSGLHVGHWRGYTISDVWSRYKTLQGYNVLHPMGWDAFGLPAENAAIKLGIHPAVSTANNIANFKRQLQEIGAMYDWDREINTSDPEYYKWTQFFFVKMFERGLAYRKKMPINWCPSCKTGLANEEVIDGTCERCGSEVTKKEMNQWMLRITAYADRLLEDLKDLDWPDKVKRMQANWIGRSEGARIRFAVHGVEGAEIEVFTTRPDTLYGATYMVLAPEHPLVERITTPDRREAVEAYVRETLKKSSVARQIVDKTKTGEFTGAYAVHPLTGEKIPIWIADYVLMDYGTGAIMAVPAHDERDYEFAVAFGLPIVQVVAPAEGDAEASGSNPAEGADGRPALYTGPGRLVNSGPFDGMDNEAAKKAIVDLLKERGIGEAAVTYRMRDWVFARQRYWGEPIPIIYCDRCGTLPVPVEQLPVRLPDVERYEPTGTGESPLAAIESFVNTTCPKCGGPARRETDTMPQWAGSSWYFLRYPDPHNDREPFSREKANAWLPVDMYIGGVEHAVLHLLYARFFTKVIHDLGLIDFDEPFQHLFNQGMLTLGGAKMSKSKGNVVNPDDIIAEHGVDALRMYELFVGPPEDDAEWSTNGLEGVSRFLGRLYRLVMTHVDAPCPTRPALEKLRHRFIASLTERMESFRLNTAVSAFMEYVNQLSEEAKDGLDRATLETLAVTIAPFAPHLGEELWERLGHQESVFTARWPEYDEKWLKDDEVEIAVQVNGRVRARVVVPADASQDQVLAAARALPELAEWIHGKQVVKEIYVPGRLVNIVVKGS</sequence>
<keyword evidence="6 9" id="KW-0648">Protein biosynthesis</keyword>
<organism evidence="16 17">
    <name type="scientific">Alicyclobacillus macrosporangiidus</name>
    <dbReference type="NCBI Taxonomy" id="392015"/>
    <lineage>
        <taxon>Bacteria</taxon>
        <taxon>Bacillati</taxon>
        <taxon>Bacillota</taxon>
        <taxon>Bacilli</taxon>
        <taxon>Bacillales</taxon>
        <taxon>Alicyclobacillaceae</taxon>
        <taxon>Alicyclobacillus</taxon>
    </lineage>
</organism>
<evidence type="ECO:0000256" key="9">
    <source>
        <dbReference type="HAMAP-Rule" id="MF_00049"/>
    </source>
</evidence>
<dbReference type="SUPFAM" id="SSF52374">
    <property type="entry name" value="Nucleotidylyl transferase"/>
    <property type="match status" value="1"/>
</dbReference>
<dbReference type="Pfam" id="PF09334">
    <property type="entry name" value="tRNA-synt_1g"/>
    <property type="match status" value="1"/>
</dbReference>
<keyword evidence="17" id="KW-1185">Reference proteome</keyword>
<feature type="domain" description="Methionyl/Leucyl tRNA synthetase" evidence="14">
    <location>
        <begin position="89"/>
        <end position="234"/>
    </location>
</feature>
<dbReference type="PANTHER" id="PTHR43740:SF2">
    <property type="entry name" value="LEUCINE--TRNA LIGASE, MITOCHONDRIAL"/>
    <property type="match status" value="1"/>
</dbReference>
<dbReference type="Gene3D" id="1.10.730.10">
    <property type="entry name" value="Isoleucyl-tRNA Synthetase, Domain 1"/>
    <property type="match status" value="1"/>
</dbReference>
<name>A0A1I7K232_9BACL</name>
<evidence type="ECO:0000259" key="13">
    <source>
        <dbReference type="Pfam" id="PF08264"/>
    </source>
</evidence>
<dbReference type="Pfam" id="PF08264">
    <property type="entry name" value="Anticodon_1"/>
    <property type="match status" value="1"/>
</dbReference>
<feature type="domain" description="Aminoacyl-tRNA synthetase class Ia" evidence="12">
    <location>
        <begin position="478"/>
        <end position="677"/>
    </location>
</feature>
<dbReference type="FunFam" id="3.40.50.620:FF:000003">
    <property type="entry name" value="Leucine--tRNA ligase"/>
    <property type="match status" value="1"/>
</dbReference>
<dbReference type="FunFam" id="3.40.50.620:FF:000056">
    <property type="entry name" value="Leucine--tRNA ligase"/>
    <property type="match status" value="1"/>
</dbReference>
<dbReference type="Gene3D" id="3.90.740.10">
    <property type="entry name" value="Valyl/Leucyl/Isoleucyl-tRNA synthetase, editing domain"/>
    <property type="match status" value="1"/>
</dbReference>
<feature type="domain" description="Methionyl/Valyl/Leucyl/Isoleucyl-tRNA synthetase anticodon-binding" evidence="13">
    <location>
        <begin position="718"/>
        <end position="827"/>
    </location>
</feature>
<dbReference type="GO" id="GO:0005524">
    <property type="term" value="F:ATP binding"/>
    <property type="evidence" value="ECO:0007669"/>
    <property type="project" value="UniProtKB-UniRule"/>
</dbReference>
<reference evidence="17" key="1">
    <citation type="submission" date="2016-10" db="EMBL/GenBank/DDBJ databases">
        <authorList>
            <person name="Varghese N."/>
        </authorList>
    </citation>
    <scope>NUCLEOTIDE SEQUENCE [LARGE SCALE GENOMIC DNA]</scope>
    <source>
        <strain evidence="17">DSM 17980</strain>
    </source>
</reference>
<dbReference type="InterPro" id="IPR002300">
    <property type="entry name" value="aa-tRNA-synth_Ia"/>
</dbReference>
<feature type="binding site" evidence="9">
    <location>
        <position position="644"/>
    </location>
    <ligand>
        <name>ATP</name>
        <dbReference type="ChEBI" id="CHEBI:30616"/>
    </ligand>
</feature>
<dbReference type="Gene3D" id="3.40.50.620">
    <property type="entry name" value="HUPs"/>
    <property type="match status" value="2"/>
</dbReference>
<comment type="similarity">
    <text evidence="1 9 10">Belongs to the class-I aminoacyl-tRNA synthetase family.</text>
</comment>
<evidence type="ECO:0000313" key="16">
    <source>
        <dbReference type="EMBL" id="SFU91538.1"/>
    </source>
</evidence>
<comment type="caution">
    <text evidence="9">Lacks conserved residue(s) required for the propagation of feature annotation.</text>
</comment>
<feature type="short sequence motif" description="'KMSKS' region" evidence="9">
    <location>
        <begin position="641"/>
        <end position="645"/>
    </location>
</feature>
<evidence type="ECO:0000313" key="17">
    <source>
        <dbReference type="Proteomes" id="UP000183508"/>
    </source>
</evidence>
<dbReference type="EMBL" id="FPBV01000013">
    <property type="protein sequence ID" value="SFU91538.1"/>
    <property type="molecule type" value="Genomic_DNA"/>
</dbReference>
<dbReference type="AlphaFoldDB" id="A0A1I7K232"/>
<evidence type="ECO:0000256" key="8">
    <source>
        <dbReference type="ARBA" id="ARBA00047469"/>
    </source>
</evidence>
<evidence type="ECO:0000256" key="3">
    <source>
        <dbReference type="ARBA" id="ARBA00022598"/>
    </source>
</evidence>
<evidence type="ECO:0000256" key="11">
    <source>
        <dbReference type="SAM" id="MobiDB-lite"/>
    </source>
</evidence>
<dbReference type="Pfam" id="PF00133">
    <property type="entry name" value="tRNA-synt_1"/>
    <property type="match status" value="1"/>
</dbReference>
<dbReference type="STRING" id="392015.SAMN05421543_11343"/>
<dbReference type="eggNOG" id="COG0495">
    <property type="taxonomic scope" value="Bacteria"/>
</dbReference>
<comment type="catalytic activity">
    <reaction evidence="8 9">
        <text>tRNA(Leu) + L-leucine + ATP = L-leucyl-tRNA(Leu) + AMP + diphosphate</text>
        <dbReference type="Rhea" id="RHEA:11688"/>
        <dbReference type="Rhea" id="RHEA-COMP:9613"/>
        <dbReference type="Rhea" id="RHEA-COMP:9622"/>
        <dbReference type="ChEBI" id="CHEBI:30616"/>
        <dbReference type="ChEBI" id="CHEBI:33019"/>
        <dbReference type="ChEBI" id="CHEBI:57427"/>
        <dbReference type="ChEBI" id="CHEBI:78442"/>
        <dbReference type="ChEBI" id="CHEBI:78494"/>
        <dbReference type="ChEBI" id="CHEBI:456215"/>
        <dbReference type="EC" id="6.1.1.4"/>
    </reaction>
</comment>
<dbReference type="SUPFAM" id="SSF50677">
    <property type="entry name" value="ValRS/IleRS/LeuRS editing domain"/>
    <property type="match status" value="1"/>
</dbReference>
<dbReference type="FunFam" id="3.10.20.590:FF:000001">
    <property type="entry name" value="Leucine--tRNA ligase"/>
    <property type="match status" value="1"/>
</dbReference>
<dbReference type="GO" id="GO:0006429">
    <property type="term" value="P:leucyl-tRNA aminoacylation"/>
    <property type="evidence" value="ECO:0007669"/>
    <property type="project" value="UniProtKB-UniRule"/>
</dbReference>
<dbReference type="InterPro" id="IPR013155">
    <property type="entry name" value="M/V/L/I-tRNA-synth_anticd-bd"/>
</dbReference>
<evidence type="ECO:0000256" key="4">
    <source>
        <dbReference type="ARBA" id="ARBA00022741"/>
    </source>
</evidence>
<dbReference type="InterPro" id="IPR025709">
    <property type="entry name" value="Leu_tRNA-synth_edit"/>
</dbReference>
<dbReference type="EC" id="6.1.1.4" evidence="9"/>
<keyword evidence="7 9" id="KW-0030">Aminoacyl-tRNA synthetase</keyword>